<dbReference type="EMBL" id="BARV01018924">
    <property type="protein sequence ID" value="GAI25181.1"/>
    <property type="molecule type" value="Genomic_DNA"/>
</dbReference>
<evidence type="ECO:0000313" key="2">
    <source>
        <dbReference type="EMBL" id="GAI25181.1"/>
    </source>
</evidence>
<keyword evidence="1" id="KW-1133">Transmembrane helix</keyword>
<dbReference type="AlphaFoldDB" id="X1N4K1"/>
<accession>X1N4K1</accession>
<keyword evidence="1" id="KW-0472">Membrane</keyword>
<sequence>MVVLAGIPFGVGKYIELNKPSACDGGAYVYSAQHILNGAKIGVDEKPSAQVGTLLVNILGVWLFGFNEIGPKLMQMVLQMGALVMMFFAVRKLFGTLAAATSVIVASVYLSAPVIAGRGNVKEQYTVIFMVVGMSCFVLWQLGGRWWWCVLAGAFASWAPLFKATGIS</sequence>
<proteinExistence type="predicted"/>
<feature type="non-terminal residue" evidence="2">
    <location>
        <position position="168"/>
    </location>
</feature>
<reference evidence="2" key="1">
    <citation type="journal article" date="2014" name="Front. Microbiol.">
        <title>High frequency of phylogenetically diverse reductive dehalogenase-homologous genes in deep subseafloor sedimentary metagenomes.</title>
        <authorList>
            <person name="Kawai M."/>
            <person name="Futagami T."/>
            <person name="Toyoda A."/>
            <person name="Takaki Y."/>
            <person name="Nishi S."/>
            <person name="Hori S."/>
            <person name="Arai W."/>
            <person name="Tsubouchi T."/>
            <person name="Morono Y."/>
            <person name="Uchiyama I."/>
            <person name="Ito T."/>
            <person name="Fujiyama A."/>
            <person name="Inagaki F."/>
            <person name="Takami H."/>
        </authorList>
    </citation>
    <scope>NUCLEOTIDE SEQUENCE</scope>
    <source>
        <strain evidence="2">Expedition CK06-06</strain>
    </source>
</reference>
<protein>
    <recommendedName>
        <fullName evidence="3">Glycosyltransferase RgtA/B/C/D-like domain-containing protein</fullName>
    </recommendedName>
</protein>
<feature type="transmembrane region" description="Helical" evidence="1">
    <location>
        <begin position="127"/>
        <end position="148"/>
    </location>
</feature>
<organism evidence="2">
    <name type="scientific">marine sediment metagenome</name>
    <dbReference type="NCBI Taxonomy" id="412755"/>
    <lineage>
        <taxon>unclassified sequences</taxon>
        <taxon>metagenomes</taxon>
        <taxon>ecological metagenomes</taxon>
    </lineage>
</organism>
<evidence type="ECO:0000256" key="1">
    <source>
        <dbReference type="SAM" id="Phobius"/>
    </source>
</evidence>
<keyword evidence="1" id="KW-0812">Transmembrane</keyword>
<name>X1N4K1_9ZZZZ</name>
<gene>
    <name evidence="2" type="ORF">S06H3_31903</name>
</gene>
<evidence type="ECO:0008006" key="3">
    <source>
        <dbReference type="Google" id="ProtNLM"/>
    </source>
</evidence>
<feature type="transmembrane region" description="Helical" evidence="1">
    <location>
        <begin position="96"/>
        <end position="115"/>
    </location>
</feature>
<comment type="caution">
    <text evidence="2">The sequence shown here is derived from an EMBL/GenBank/DDBJ whole genome shotgun (WGS) entry which is preliminary data.</text>
</comment>